<keyword evidence="8 11" id="KW-1015">Disulfide bond</keyword>
<comment type="subcellular location">
    <subcellularLocation>
        <location evidence="1">Secreted</location>
    </subcellularLocation>
</comment>
<feature type="signal peptide" evidence="13">
    <location>
        <begin position="1"/>
        <end position="17"/>
    </location>
</feature>
<dbReference type="AlphaFoldDB" id="A0A0N4ZQC3"/>
<dbReference type="PANTHER" id="PTHR47966">
    <property type="entry name" value="BETA-SITE APP-CLEAVING ENZYME, ISOFORM A-RELATED"/>
    <property type="match status" value="1"/>
</dbReference>
<comment type="similarity">
    <text evidence="2 12">Belongs to the peptidase A1 family.</text>
</comment>
<dbReference type="Gene3D" id="2.40.70.10">
    <property type="entry name" value="Acid Proteases"/>
    <property type="match status" value="2"/>
</dbReference>
<evidence type="ECO:0000313" key="16">
    <source>
        <dbReference type="WBParaSite" id="PTRK_0001072100.1"/>
    </source>
</evidence>
<dbReference type="InterPro" id="IPR001461">
    <property type="entry name" value="Aspartic_peptidase_A1"/>
</dbReference>
<evidence type="ECO:0000256" key="1">
    <source>
        <dbReference type="ARBA" id="ARBA00004613"/>
    </source>
</evidence>
<dbReference type="InterPro" id="IPR034164">
    <property type="entry name" value="Pepsin-like_dom"/>
</dbReference>
<dbReference type="PROSITE" id="PS51767">
    <property type="entry name" value="PEPTIDASE_A1"/>
    <property type="match status" value="1"/>
</dbReference>
<evidence type="ECO:0000256" key="9">
    <source>
        <dbReference type="ARBA" id="ARBA00023180"/>
    </source>
</evidence>
<evidence type="ECO:0000259" key="14">
    <source>
        <dbReference type="PROSITE" id="PS51767"/>
    </source>
</evidence>
<name>A0A0N4ZQC3_PARTI</name>
<evidence type="ECO:0000256" key="2">
    <source>
        <dbReference type="ARBA" id="ARBA00007447"/>
    </source>
</evidence>
<dbReference type="CDD" id="cd05471">
    <property type="entry name" value="pepsin_like"/>
    <property type="match status" value="1"/>
</dbReference>
<evidence type="ECO:0000256" key="12">
    <source>
        <dbReference type="RuleBase" id="RU000454"/>
    </source>
</evidence>
<dbReference type="GO" id="GO:0005576">
    <property type="term" value="C:extracellular region"/>
    <property type="evidence" value="ECO:0007669"/>
    <property type="project" value="UniProtKB-SubCell"/>
</dbReference>
<keyword evidence="4 12" id="KW-0645">Protease</keyword>
<dbReference type="InterPro" id="IPR033121">
    <property type="entry name" value="PEPTIDASE_A1"/>
</dbReference>
<dbReference type="PRINTS" id="PR00792">
    <property type="entry name" value="PEPSIN"/>
</dbReference>
<keyword evidence="6 12" id="KW-0064">Aspartyl protease</keyword>
<dbReference type="InterPro" id="IPR021109">
    <property type="entry name" value="Peptidase_aspartic_dom_sf"/>
</dbReference>
<keyword evidence="3" id="KW-0964">Secreted</keyword>
<feature type="domain" description="Peptidase A1" evidence="14">
    <location>
        <begin position="75"/>
        <end position="445"/>
    </location>
</feature>
<evidence type="ECO:0000256" key="7">
    <source>
        <dbReference type="ARBA" id="ARBA00022801"/>
    </source>
</evidence>
<evidence type="ECO:0000256" key="5">
    <source>
        <dbReference type="ARBA" id="ARBA00022729"/>
    </source>
</evidence>
<sequence>MFFTILIFILFINFINSLLYQIPIESKAPLRHNLIKQNKYEHYLLYRESLSNYHVKRNYEESYRQPVEDIEDMIYLANISIGTPPQNFKVVLDTGSSNLWVPDTRCTYTLPPMKNDYIPLFKNLPQCPEICNVIDYHNCPHLCDPGCCKEQYKKILTNIFTLMDNNHADNLCKSKSRFDSKKSLTYINTNSTFEIKYGSGSASGVDGNDIVCFSNTTLCIPNQGFGQATSLAQFFSNTPIDGILGLAFQSIAVNNITPPFINSFNLGLIDKPIFTVFMGHYKLKEKGGFFTYGDVDIINCGPVISYEPLTSSTYWEFKLKGVKFDTFTNSRPSSVISDTGTSLISGPKGIVEIIADKVGAKFDYNLQTWIVNCDYDGPSIFFTIGSNDYEVKTSNYILPISDEICEFGLFSFEGNGLTPNWILGDPFIRSYCQIHNILDKTIGFALPKKLI</sequence>
<evidence type="ECO:0000256" key="6">
    <source>
        <dbReference type="ARBA" id="ARBA00022750"/>
    </source>
</evidence>
<evidence type="ECO:0000256" key="3">
    <source>
        <dbReference type="ARBA" id="ARBA00022525"/>
    </source>
</evidence>
<feature type="chain" id="PRO_5005892186" evidence="13">
    <location>
        <begin position="18"/>
        <end position="451"/>
    </location>
</feature>
<dbReference type="GO" id="GO:0005764">
    <property type="term" value="C:lysosome"/>
    <property type="evidence" value="ECO:0007669"/>
    <property type="project" value="TreeGrafter"/>
</dbReference>
<dbReference type="GO" id="GO:0004190">
    <property type="term" value="F:aspartic-type endopeptidase activity"/>
    <property type="evidence" value="ECO:0007669"/>
    <property type="project" value="UniProtKB-KW"/>
</dbReference>
<proteinExistence type="inferred from homology"/>
<feature type="disulfide bond" evidence="11">
    <location>
        <begin position="106"/>
        <end position="172"/>
    </location>
</feature>
<organism evidence="15 16">
    <name type="scientific">Parastrongyloides trichosuri</name>
    <name type="common">Possum-specific nematode worm</name>
    <dbReference type="NCBI Taxonomy" id="131310"/>
    <lineage>
        <taxon>Eukaryota</taxon>
        <taxon>Metazoa</taxon>
        <taxon>Ecdysozoa</taxon>
        <taxon>Nematoda</taxon>
        <taxon>Chromadorea</taxon>
        <taxon>Rhabditida</taxon>
        <taxon>Tylenchina</taxon>
        <taxon>Panagrolaimomorpha</taxon>
        <taxon>Strongyloidoidea</taxon>
        <taxon>Strongyloididae</taxon>
        <taxon>Parastrongyloides</taxon>
    </lineage>
</organism>
<reference evidence="16" key="1">
    <citation type="submission" date="2017-02" db="UniProtKB">
        <authorList>
            <consortium name="WormBaseParasite"/>
        </authorList>
    </citation>
    <scope>IDENTIFICATION</scope>
</reference>
<keyword evidence="7 12" id="KW-0378">Hydrolase</keyword>
<dbReference type="FunFam" id="2.40.70.10:FF:000058">
    <property type="entry name" value="ASpartyl Protease"/>
    <property type="match status" value="1"/>
</dbReference>
<evidence type="ECO:0000313" key="15">
    <source>
        <dbReference type="Proteomes" id="UP000038045"/>
    </source>
</evidence>
<feature type="disulfide bond" evidence="11">
    <location>
        <begin position="373"/>
        <end position="405"/>
    </location>
</feature>
<evidence type="ECO:0000256" key="13">
    <source>
        <dbReference type="SAM" id="SignalP"/>
    </source>
</evidence>
<accession>A0A0N4ZQC3</accession>
<feature type="active site" evidence="10">
    <location>
        <position position="338"/>
    </location>
</feature>
<dbReference type="Pfam" id="PF00026">
    <property type="entry name" value="Asp"/>
    <property type="match status" value="1"/>
</dbReference>
<keyword evidence="9" id="KW-0325">Glycoprotein</keyword>
<evidence type="ECO:0000256" key="8">
    <source>
        <dbReference type="ARBA" id="ARBA00023157"/>
    </source>
</evidence>
<dbReference type="PANTHER" id="PTHR47966:SF45">
    <property type="entry name" value="PEPTIDASE A1 DOMAIN-CONTAINING PROTEIN"/>
    <property type="match status" value="1"/>
</dbReference>
<keyword evidence="15" id="KW-1185">Reference proteome</keyword>
<evidence type="ECO:0000256" key="11">
    <source>
        <dbReference type="PIRSR" id="PIRSR601461-2"/>
    </source>
</evidence>
<dbReference type="InterPro" id="IPR001969">
    <property type="entry name" value="Aspartic_peptidase_AS"/>
</dbReference>
<feature type="active site" evidence="10">
    <location>
        <position position="93"/>
    </location>
</feature>
<dbReference type="SUPFAM" id="SSF50630">
    <property type="entry name" value="Acid proteases"/>
    <property type="match status" value="1"/>
</dbReference>
<keyword evidence="5 13" id="KW-0732">Signal</keyword>
<dbReference type="STRING" id="131310.A0A0N4ZQC3"/>
<dbReference type="WBParaSite" id="PTRK_0001072100.1">
    <property type="protein sequence ID" value="PTRK_0001072100.1"/>
    <property type="gene ID" value="PTRK_0001072100"/>
</dbReference>
<evidence type="ECO:0000256" key="4">
    <source>
        <dbReference type="ARBA" id="ARBA00022670"/>
    </source>
</evidence>
<protein>
    <submittedName>
        <fullName evidence="16">Peptidase A1 domain-containing protein</fullName>
    </submittedName>
</protein>
<evidence type="ECO:0000256" key="10">
    <source>
        <dbReference type="PIRSR" id="PIRSR601461-1"/>
    </source>
</evidence>
<dbReference type="PROSITE" id="PS00141">
    <property type="entry name" value="ASP_PROTEASE"/>
    <property type="match status" value="2"/>
</dbReference>
<dbReference type="Proteomes" id="UP000038045">
    <property type="component" value="Unplaced"/>
</dbReference>
<dbReference type="GO" id="GO:0006508">
    <property type="term" value="P:proteolysis"/>
    <property type="evidence" value="ECO:0007669"/>
    <property type="project" value="UniProtKB-KW"/>
</dbReference>